<feature type="domain" description="GmrSD restriction endonucleases N-terminal" evidence="1">
    <location>
        <begin position="14"/>
        <end position="205"/>
    </location>
</feature>
<dbReference type="PANTHER" id="PTHR35149:SF2">
    <property type="entry name" value="DUF262 DOMAIN-CONTAINING PROTEIN"/>
    <property type="match status" value="1"/>
</dbReference>
<accession>A0A2V4BW12</accession>
<dbReference type="AlphaFoldDB" id="A0A2V4BW12"/>
<reference evidence="2 3" key="1">
    <citation type="submission" date="2018-05" db="EMBL/GenBank/DDBJ databases">
        <title>Flavobacterium sp. strain IMCC34758, incomplete genome.</title>
        <authorList>
            <person name="Joung Y."/>
        </authorList>
    </citation>
    <scope>NUCLEOTIDE SEQUENCE [LARGE SCALE GENOMIC DNA]</scope>
    <source>
        <strain evidence="2 3">IMCC34758</strain>
    </source>
</reference>
<organism evidence="2 3">
    <name type="scientific">Flavobacterium hydrophilum</name>
    <dbReference type="NCBI Taxonomy" id="2211445"/>
    <lineage>
        <taxon>Bacteria</taxon>
        <taxon>Pseudomonadati</taxon>
        <taxon>Bacteroidota</taxon>
        <taxon>Flavobacteriia</taxon>
        <taxon>Flavobacteriales</taxon>
        <taxon>Flavobacteriaceae</taxon>
        <taxon>Flavobacterium</taxon>
    </lineage>
</organism>
<name>A0A2V4BW12_9FLAO</name>
<dbReference type="PANTHER" id="PTHR35149">
    <property type="entry name" value="SLL5132 PROTEIN"/>
    <property type="match status" value="1"/>
</dbReference>
<dbReference type="RefSeq" id="WP_110348620.1">
    <property type="nucleotide sequence ID" value="NZ_QJHL01000007.1"/>
</dbReference>
<evidence type="ECO:0000259" key="1">
    <source>
        <dbReference type="Pfam" id="PF03235"/>
    </source>
</evidence>
<evidence type="ECO:0000313" key="2">
    <source>
        <dbReference type="EMBL" id="PXY43188.1"/>
    </source>
</evidence>
<gene>
    <name evidence="2" type="ORF">DMB68_21105</name>
</gene>
<dbReference type="CDD" id="cd16387">
    <property type="entry name" value="ParB_N_Srx"/>
    <property type="match status" value="1"/>
</dbReference>
<keyword evidence="3" id="KW-1185">Reference proteome</keyword>
<evidence type="ECO:0000313" key="3">
    <source>
        <dbReference type="Proteomes" id="UP000247681"/>
    </source>
</evidence>
<dbReference type="InterPro" id="IPR004919">
    <property type="entry name" value="GmrSD_N"/>
</dbReference>
<dbReference type="Pfam" id="PF03235">
    <property type="entry name" value="GmrSD_N"/>
    <property type="match status" value="1"/>
</dbReference>
<sequence length="562" mass="67656">MNNILELKTVNELQEYNFYIPSYQRGYRWTTKEVLELLNDISNFTPRLVNDNTEERTWYCLQPIVIKEREDSKYEVIDGQQRLTTIYLILHYLNQDFVENRRDQLFSLDYQTRDSSKDFLLNLQEDTNEKNIDFYYISNAYKTISNWFNNKSINFDKGNFRSKFKFNSKVIWYLSKESDSISIFTRINIGKIPLTNSELIKALFLNSSNFNKEDNKLRLRQLEIATEWDNIENSLQNNKFWYFLNQNQISTNRIEFIFNLMNDEPDDEDNYSTFRFFSKKFSSGNNLTLDNNWQEVKRYFQRFSEWFNERELYHKIGFLISIDAVNIKKLYQESDKATKSEFKMYLDELIKYQFRSIDLAELQYSDTKEVRKVLLLYNILTMLSTTKDNSYFPFDLYKNEKWDIEHITSIKDKIPEHNKGQWLSDAITFIGKESDEEKSLRERINLWDDDNDDEFRKLFEDIVAYFNSSLNVDDDINSLSNLTLLDSSTNRSYKNAVFPFKRRIIIDRDRKGIFIPICTKNVFLKYFSDYPPKISFWSQEDRENYENDLFKVLNSYLGNNGN</sequence>
<protein>
    <submittedName>
        <fullName evidence="2">DUF262 domain-containing protein</fullName>
    </submittedName>
</protein>
<proteinExistence type="predicted"/>
<dbReference type="EMBL" id="QJHL01000007">
    <property type="protein sequence ID" value="PXY43188.1"/>
    <property type="molecule type" value="Genomic_DNA"/>
</dbReference>
<comment type="caution">
    <text evidence="2">The sequence shown here is derived from an EMBL/GenBank/DDBJ whole genome shotgun (WGS) entry which is preliminary data.</text>
</comment>
<dbReference type="OrthoDB" id="9798761at2"/>
<dbReference type="Proteomes" id="UP000247681">
    <property type="component" value="Unassembled WGS sequence"/>
</dbReference>